<comment type="caution">
    <text evidence="2">The sequence shown here is derived from an EMBL/GenBank/DDBJ whole genome shotgun (WGS) entry which is preliminary data.</text>
</comment>
<keyword evidence="1" id="KW-1133">Transmembrane helix</keyword>
<evidence type="ECO:0000256" key="1">
    <source>
        <dbReference type="SAM" id="Phobius"/>
    </source>
</evidence>
<organism evidence="2 3">
    <name type="scientific">Candidatus Bilamarchaeum dharawalense</name>
    <dbReference type="NCBI Taxonomy" id="2885759"/>
    <lineage>
        <taxon>Archaea</taxon>
        <taxon>Candidatus Micrarchaeota</taxon>
        <taxon>Candidatus Micrarchaeia</taxon>
        <taxon>Candidatus Anstonellales</taxon>
        <taxon>Candidatus Bilamarchaeaceae</taxon>
        <taxon>Candidatus Bilamarchaeum</taxon>
    </lineage>
</organism>
<reference evidence="2 3" key="1">
    <citation type="submission" date="2019-08" db="EMBL/GenBank/DDBJ databases">
        <authorList>
            <person name="Vazquez-Campos X."/>
        </authorList>
    </citation>
    <scope>NUCLEOTIDE SEQUENCE [LARGE SCALE GENOMIC DNA]</scope>
    <source>
        <strain evidence="2">LFW-283_2</strain>
    </source>
</reference>
<dbReference type="PROSITE" id="PS00503">
    <property type="entry name" value="PECTINESTERASE_2"/>
    <property type="match status" value="1"/>
</dbReference>
<dbReference type="Proteomes" id="UP000789941">
    <property type="component" value="Unassembled WGS sequence"/>
</dbReference>
<protein>
    <submittedName>
        <fullName evidence="2">Uncharacterized protein</fullName>
    </submittedName>
</protein>
<dbReference type="InterPro" id="IPR033131">
    <property type="entry name" value="Pectinesterase_Asp_AS"/>
</dbReference>
<evidence type="ECO:0000313" key="2">
    <source>
        <dbReference type="EMBL" id="VVC04421.1"/>
    </source>
</evidence>
<dbReference type="AlphaFoldDB" id="A0A5E4LS69"/>
<name>A0A5E4LS69_9ARCH</name>
<keyword evidence="1" id="KW-0812">Transmembrane</keyword>
<dbReference type="EMBL" id="CABMJJ010000009">
    <property type="protein sequence ID" value="VVC04421.1"/>
    <property type="molecule type" value="Genomic_DNA"/>
</dbReference>
<keyword evidence="1" id="KW-0472">Membrane</keyword>
<gene>
    <name evidence="2" type="ORF">LFW2832_00942</name>
</gene>
<evidence type="ECO:0000313" key="3">
    <source>
        <dbReference type="Proteomes" id="UP000789941"/>
    </source>
</evidence>
<accession>A0A5E4LS69</accession>
<proteinExistence type="predicted"/>
<feature type="transmembrane region" description="Helical" evidence="1">
    <location>
        <begin position="59"/>
        <end position="77"/>
    </location>
</feature>
<feature type="transmembrane region" description="Helical" evidence="1">
    <location>
        <begin position="6"/>
        <end position="23"/>
    </location>
</feature>
<feature type="transmembrane region" description="Helical" evidence="1">
    <location>
        <begin position="35"/>
        <end position="53"/>
    </location>
</feature>
<sequence length="80" mass="8767">MDIKYLSVLGLVLITLGWFVQYLSISKGKKEIVKMFPALNALGILLLIIDSYIGGALDIVFGNVLTLLGALIVFISIRKK</sequence>